<gene>
    <name evidence="1" type="ORF">NDU88_006243</name>
</gene>
<accession>A0AAV7SNZ3</accession>
<name>A0AAV7SNZ3_PLEWA</name>
<keyword evidence="2" id="KW-1185">Reference proteome</keyword>
<comment type="caution">
    <text evidence="1">The sequence shown here is derived from an EMBL/GenBank/DDBJ whole genome shotgun (WGS) entry which is preliminary data.</text>
</comment>
<organism evidence="1 2">
    <name type="scientific">Pleurodeles waltl</name>
    <name type="common">Iberian ribbed newt</name>
    <dbReference type="NCBI Taxonomy" id="8319"/>
    <lineage>
        <taxon>Eukaryota</taxon>
        <taxon>Metazoa</taxon>
        <taxon>Chordata</taxon>
        <taxon>Craniata</taxon>
        <taxon>Vertebrata</taxon>
        <taxon>Euteleostomi</taxon>
        <taxon>Amphibia</taxon>
        <taxon>Batrachia</taxon>
        <taxon>Caudata</taxon>
        <taxon>Salamandroidea</taxon>
        <taxon>Salamandridae</taxon>
        <taxon>Pleurodelinae</taxon>
        <taxon>Pleurodeles</taxon>
    </lineage>
</organism>
<dbReference type="AlphaFoldDB" id="A0AAV7SNZ3"/>
<reference evidence="1" key="1">
    <citation type="journal article" date="2022" name="bioRxiv">
        <title>Sequencing and chromosome-scale assembly of the giantPleurodeles waltlgenome.</title>
        <authorList>
            <person name="Brown T."/>
            <person name="Elewa A."/>
            <person name="Iarovenko S."/>
            <person name="Subramanian E."/>
            <person name="Araus A.J."/>
            <person name="Petzold A."/>
            <person name="Susuki M."/>
            <person name="Suzuki K.-i.T."/>
            <person name="Hayashi T."/>
            <person name="Toyoda A."/>
            <person name="Oliveira C."/>
            <person name="Osipova E."/>
            <person name="Leigh N.D."/>
            <person name="Simon A."/>
            <person name="Yun M.H."/>
        </authorList>
    </citation>
    <scope>NUCLEOTIDE SEQUENCE</scope>
    <source>
        <strain evidence="1">20211129_DDA</strain>
        <tissue evidence="1">Liver</tissue>
    </source>
</reference>
<protein>
    <submittedName>
        <fullName evidence="1">Uncharacterized protein</fullName>
    </submittedName>
</protein>
<dbReference type="EMBL" id="JANPWB010000008">
    <property type="protein sequence ID" value="KAJ1165826.1"/>
    <property type="molecule type" value="Genomic_DNA"/>
</dbReference>
<evidence type="ECO:0000313" key="1">
    <source>
        <dbReference type="EMBL" id="KAJ1165826.1"/>
    </source>
</evidence>
<sequence length="78" mass="9071">MDPRVHSFEEFYARLPPSPSTGLQYFCPGKDMLGSLVVLMSSLAGILEPLLETRHKTGERLGWRLWRRCSFAVLYYYE</sequence>
<dbReference type="Proteomes" id="UP001066276">
    <property type="component" value="Chromosome 4_2"/>
</dbReference>
<proteinExistence type="predicted"/>
<evidence type="ECO:0000313" key="2">
    <source>
        <dbReference type="Proteomes" id="UP001066276"/>
    </source>
</evidence>